<sequence>MNDSTSPVFNNWHMSSYCGTNGECVEVAATNGRVAIRDSKNPDMGMLVMPEADFENLLSRIKKGIV</sequence>
<dbReference type="Pfam" id="PF04149">
    <property type="entry name" value="DUF397"/>
    <property type="match status" value="1"/>
</dbReference>
<proteinExistence type="predicted"/>
<keyword evidence="3" id="KW-1185">Reference proteome</keyword>
<name>A0ABN2FF16_9ACTN</name>
<reference evidence="2 3" key="1">
    <citation type="journal article" date="2019" name="Int. J. Syst. Evol. Microbiol.">
        <title>The Global Catalogue of Microorganisms (GCM) 10K type strain sequencing project: providing services to taxonomists for standard genome sequencing and annotation.</title>
        <authorList>
            <consortium name="The Broad Institute Genomics Platform"/>
            <consortium name="The Broad Institute Genome Sequencing Center for Infectious Disease"/>
            <person name="Wu L."/>
            <person name="Ma J."/>
        </authorList>
    </citation>
    <scope>NUCLEOTIDE SEQUENCE [LARGE SCALE GENOMIC DNA]</scope>
    <source>
        <strain evidence="2 3">JCM 13929</strain>
    </source>
</reference>
<comment type="caution">
    <text evidence="2">The sequence shown here is derived from an EMBL/GenBank/DDBJ whole genome shotgun (WGS) entry which is preliminary data.</text>
</comment>
<accession>A0ABN2FF16</accession>
<dbReference type="EMBL" id="BAAAMU010000033">
    <property type="protein sequence ID" value="GAA1643973.1"/>
    <property type="molecule type" value="Genomic_DNA"/>
</dbReference>
<dbReference type="RefSeq" id="WP_346107847.1">
    <property type="nucleotide sequence ID" value="NZ_BAAAMU010000033.1"/>
</dbReference>
<evidence type="ECO:0000313" key="3">
    <source>
        <dbReference type="Proteomes" id="UP001500064"/>
    </source>
</evidence>
<dbReference type="InterPro" id="IPR007278">
    <property type="entry name" value="DUF397"/>
</dbReference>
<evidence type="ECO:0000313" key="2">
    <source>
        <dbReference type="EMBL" id="GAA1643973.1"/>
    </source>
</evidence>
<organism evidence="2 3">
    <name type="scientific">Nonomuraea maheshkhaliensis</name>
    <dbReference type="NCBI Taxonomy" id="419590"/>
    <lineage>
        <taxon>Bacteria</taxon>
        <taxon>Bacillati</taxon>
        <taxon>Actinomycetota</taxon>
        <taxon>Actinomycetes</taxon>
        <taxon>Streptosporangiales</taxon>
        <taxon>Streptosporangiaceae</taxon>
        <taxon>Nonomuraea</taxon>
    </lineage>
</organism>
<gene>
    <name evidence="2" type="ORF">GCM10009733_046350</name>
</gene>
<evidence type="ECO:0000259" key="1">
    <source>
        <dbReference type="Pfam" id="PF04149"/>
    </source>
</evidence>
<dbReference type="Proteomes" id="UP001500064">
    <property type="component" value="Unassembled WGS sequence"/>
</dbReference>
<protein>
    <recommendedName>
        <fullName evidence="1">DUF397 domain-containing protein</fullName>
    </recommendedName>
</protein>
<feature type="domain" description="DUF397" evidence="1">
    <location>
        <begin position="11"/>
        <end position="62"/>
    </location>
</feature>